<dbReference type="EMBL" id="CP043494">
    <property type="protein sequence ID" value="WNG46949.1"/>
    <property type="molecule type" value="Genomic_DNA"/>
</dbReference>
<dbReference type="InterPro" id="IPR024079">
    <property type="entry name" value="MetalloPept_cat_dom_sf"/>
</dbReference>
<dbReference type="Proteomes" id="UP001611383">
    <property type="component" value="Chromosome"/>
</dbReference>
<evidence type="ECO:0000313" key="2">
    <source>
        <dbReference type="EMBL" id="WNG46949.1"/>
    </source>
</evidence>
<name>A0ABY9WT39_9BACT</name>
<dbReference type="InterPro" id="IPR024653">
    <property type="entry name" value="Peptidase_M10/M27/M57"/>
</dbReference>
<dbReference type="PROSITE" id="PS51257">
    <property type="entry name" value="PROKAR_LIPOPROTEIN"/>
    <property type="match status" value="1"/>
</dbReference>
<keyword evidence="3" id="KW-1185">Reference proteome</keyword>
<evidence type="ECO:0000313" key="3">
    <source>
        <dbReference type="Proteomes" id="UP001611383"/>
    </source>
</evidence>
<dbReference type="SUPFAM" id="SSF55486">
    <property type="entry name" value="Metalloproteases ('zincins'), catalytic domain"/>
    <property type="match status" value="1"/>
</dbReference>
<dbReference type="InterPro" id="IPR006026">
    <property type="entry name" value="Peptidase_Metallo"/>
</dbReference>
<reference evidence="2 3" key="1">
    <citation type="submission" date="2019-08" db="EMBL/GenBank/DDBJ databases">
        <title>Archangium and Cystobacter genomes.</title>
        <authorList>
            <person name="Chen I.-C.K."/>
            <person name="Wielgoss S."/>
        </authorList>
    </citation>
    <scope>NUCLEOTIDE SEQUENCE [LARGE SCALE GENOMIC DNA]</scope>
    <source>
        <strain evidence="2 3">Cbm 6</strain>
    </source>
</reference>
<dbReference type="RefSeq" id="WP_395823857.1">
    <property type="nucleotide sequence ID" value="NZ_CP043494.1"/>
</dbReference>
<dbReference type="Gene3D" id="3.40.390.10">
    <property type="entry name" value="Collagenase (Catalytic Domain)"/>
    <property type="match status" value="1"/>
</dbReference>
<feature type="domain" description="Peptidase metallopeptidase" evidence="1">
    <location>
        <begin position="111"/>
        <end position="289"/>
    </location>
</feature>
<gene>
    <name evidence="2" type="ORF">F0U60_24575</name>
</gene>
<proteinExistence type="predicted"/>
<dbReference type="SMART" id="SM00235">
    <property type="entry name" value="ZnMc"/>
    <property type="match status" value="1"/>
</dbReference>
<evidence type="ECO:0000259" key="1">
    <source>
        <dbReference type="SMART" id="SM00235"/>
    </source>
</evidence>
<accession>A0ABY9WT39</accession>
<sequence length="463" mass="50735">MRLSSWSRPSHVVWGLGLAALGFVGCGTVETPEAEESAGARPAVLSYEEFRASVYQEPDTGVFIVEGDTLVEDEAGLRQVYRDYLEDQQRLSADGLGTRRDPLIVNTVGGADDRWAYTRQRSIPYCVSTAFGANYNAVVNAMHQAAGAWHQVNVFFQHRSDQDGNCNASNNNVIFDVRPVSGQSYLARAFFPSTTRVNRNVLIDASSFGNIAPYTLLGILRHELGHTLGFRHEHTRPEARSCFEDNNWRALTGYDAASVMHYPQCNGANRGDLNLTATDISGAHSLYGPLGEPGLDTVFYVHSYGDLRAAFGNNWAAARDHWYGTGINEGRRGSVHFDAAYYLSIHPDLIAAFGANNYAAALNHWIGAGINEGRRGSLEFDVQYYLNANADLKAAFGNNYAAALNHWITQGLYEGRRASADFDVGYYLANNADLQAAFGATNYPAALDHWILAGRAEGRRGAP</sequence>
<dbReference type="Pfam" id="PF12388">
    <property type="entry name" value="Peptidase_M57"/>
    <property type="match status" value="1"/>
</dbReference>
<organism evidence="2 3">
    <name type="scientific">Archangium minus</name>
    <dbReference type="NCBI Taxonomy" id="83450"/>
    <lineage>
        <taxon>Bacteria</taxon>
        <taxon>Pseudomonadati</taxon>
        <taxon>Myxococcota</taxon>
        <taxon>Myxococcia</taxon>
        <taxon>Myxococcales</taxon>
        <taxon>Cystobacterineae</taxon>
        <taxon>Archangiaceae</taxon>
        <taxon>Archangium</taxon>
    </lineage>
</organism>
<protein>
    <submittedName>
        <fullName evidence="2">Peptidase M10</fullName>
    </submittedName>
</protein>